<dbReference type="AlphaFoldDB" id="A0AAD4N3G5"/>
<organism evidence="5 6">
    <name type="scientific">Ditylenchus destructor</name>
    <dbReference type="NCBI Taxonomy" id="166010"/>
    <lineage>
        <taxon>Eukaryota</taxon>
        <taxon>Metazoa</taxon>
        <taxon>Ecdysozoa</taxon>
        <taxon>Nematoda</taxon>
        <taxon>Chromadorea</taxon>
        <taxon>Rhabditida</taxon>
        <taxon>Tylenchina</taxon>
        <taxon>Tylenchomorpha</taxon>
        <taxon>Sphaerularioidea</taxon>
        <taxon>Anguinidae</taxon>
        <taxon>Anguininae</taxon>
        <taxon>Ditylenchus</taxon>
    </lineage>
</organism>
<dbReference type="Proteomes" id="UP001201812">
    <property type="component" value="Unassembled WGS sequence"/>
</dbReference>
<keyword evidence="3" id="KW-0408">Iron</keyword>
<keyword evidence="6" id="KW-1185">Reference proteome</keyword>
<evidence type="ECO:0000313" key="5">
    <source>
        <dbReference type="EMBL" id="KAI1714422.1"/>
    </source>
</evidence>
<evidence type="ECO:0000256" key="1">
    <source>
        <dbReference type="ARBA" id="ARBA00001962"/>
    </source>
</evidence>
<comment type="similarity">
    <text evidence="4">Belongs to the PhyH family. PHYHD1 subfamily.</text>
</comment>
<dbReference type="SUPFAM" id="SSF51197">
    <property type="entry name" value="Clavaminate synthase-like"/>
    <property type="match status" value="1"/>
</dbReference>
<keyword evidence="2" id="KW-0479">Metal-binding</keyword>
<comment type="caution">
    <text evidence="5">The sequence shown here is derived from an EMBL/GenBank/DDBJ whole genome shotgun (WGS) entry which is preliminary data.</text>
</comment>
<comment type="cofactor">
    <cofactor evidence="1">
        <name>Fe cation</name>
        <dbReference type="ChEBI" id="CHEBI:24875"/>
    </cofactor>
</comment>
<dbReference type="Gene3D" id="2.60.120.620">
    <property type="entry name" value="q2cbj1_9rhob like domain"/>
    <property type="match status" value="1"/>
</dbReference>
<keyword evidence="5" id="KW-0560">Oxidoreductase</keyword>
<reference evidence="5" key="1">
    <citation type="submission" date="2022-01" db="EMBL/GenBank/DDBJ databases">
        <title>Genome Sequence Resource for Two Populations of Ditylenchus destructor, the Migratory Endoparasitic Phytonematode.</title>
        <authorList>
            <person name="Zhang H."/>
            <person name="Lin R."/>
            <person name="Xie B."/>
        </authorList>
    </citation>
    <scope>NUCLEOTIDE SEQUENCE</scope>
    <source>
        <strain evidence="5">BazhouSP</strain>
    </source>
</reference>
<dbReference type="PANTHER" id="PTHR20883">
    <property type="entry name" value="PHYTANOYL-COA DIOXYGENASE DOMAIN CONTAINING 1"/>
    <property type="match status" value="1"/>
</dbReference>
<accession>A0AAD4N3G5</accession>
<name>A0AAD4N3G5_9BILA</name>
<keyword evidence="5" id="KW-0223">Dioxygenase</keyword>
<proteinExistence type="inferred from homology"/>
<dbReference type="InterPro" id="IPR008775">
    <property type="entry name" value="Phytyl_CoA_dOase-like"/>
</dbReference>
<evidence type="ECO:0000256" key="4">
    <source>
        <dbReference type="ARBA" id="ARBA00038356"/>
    </source>
</evidence>
<dbReference type="Pfam" id="PF05721">
    <property type="entry name" value="PhyH"/>
    <property type="match status" value="1"/>
</dbReference>
<dbReference type="EMBL" id="JAKKPZ010000013">
    <property type="protein sequence ID" value="KAI1714422.1"/>
    <property type="molecule type" value="Genomic_DNA"/>
</dbReference>
<sequence>MSGGLNVPRIEFSAANFKNDAVRLFQEYGFVVVENVFSSDEAAEMQSAMDKIVDNLRPEEHPKSIFNTEDEEKHTTDSYFLESVDKIRFFYEEGAFNKLTGELQVPKNRALNKVGHALHWLDATFRKYTFSDQIKKIFSAIGYVTPKIVQSMYIFKQPSIGGSVTDHIDSTFLQVDPPEQVIGVWIALDDATEANGCLWFIPGSHRESTADGYKFVRTFSGSDSSDVKGQLVKFTGTRPTYDQSRFIPVEVKTGSLVLIDGKVVHKSEPNTSDKSRHAYTFHVADLQPGTTWSPLAWLQETDVYRFPELYVN</sequence>
<evidence type="ECO:0000313" key="6">
    <source>
        <dbReference type="Proteomes" id="UP001201812"/>
    </source>
</evidence>
<dbReference type="PANTHER" id="PTHR20883:SF15">
    <property type="entry name" value="PHYTANOYL-COA DIOXYGENASE DOMAIN-CONTAINING PROTEIN 1"/>
    <property type="match status" value="1"/>
</dbReference>
<evidence type="ECO:0000256" key="2">
    <source>
        <dbReference type="ARBA" id="ARBA00022723"/>
    </source>
</evidence>
<dbReference type="GO" id="GO:0051213">
    <property type="term" value="F:dioxygenase activity"/>
    <property type="evidence" value="ECO:0007669"/>
    <property type="project" value="UniProtKB-KW"/>
</dbReference>
<evidence type="ECO:0000256" key="3">
    <source>
        <dbReference type="ARBA" id="ARBA00023004"/>
    </source>
</evidence>
<dbReference type="GO" id="GO:0046872">
    <property type="term" value="F:metal ion binding"/>
    <property type="evidence" value="ECO:0007669"/>
    <property type="project" value="UniProtKB-KW"/>
</dbReference>
<protein>
    <submittedName>
        <fullName evidence="5">Phytanoyl-CoA dioxygenase (PhyH) domain-containing protein</fullName>
    </submittedName>
</protein>
<gene>
    <name evidence="5" type="ORF">DdX_08517</name>
</gene>